<proteinExistence type="predicted"/>
<dbReference type="Proteomes" id="UP001204814">
    <property type="component" value="Unassembled WGS sequence"/>
</dbReference>
<evidence type="ECO:0000313" key="4">
    <source>
        <dbReference type="Proteomes" id="UP001204814"/>
    </source>
</evidence>
<dbReference type="AlphaFoldDB" id="A0AAP2XMI1"/>
<dbReference type="InterPro" id="IPR002477">
    <property type="entry name" value="Peptidoglycan-bd-like"/>
</dbReference>
<evidence type="ECO:0000313" key="3">
    <source>
        <dbReference type="EMBL" id="MCQ5060362.1"/>
    </source>
</evidence>
<protein>
    <submittedName>
        <fullName evidence="3">Peptidoglycan-binding protein</fullName>
    </submittedName>
</protein>
<comment type="caution">
    <text evidence="3">The sequence shown here is derived from an EMBL/GenBank/DDBJ whole genome shotgun (WGS) entry which is preliminary data.</text>
</comment>
<dbReference type="SUPFAM" id="SSF47090">
    <property type="entry name" value="PGBD-like"/>
    <property type="match status" value="1"/>
</dbReference>
<dbReference type="InterPro" id="IPR036366">
    <property type="entry name" value="PGBDSf"/>
</dbReference>
<feature type="domain" description="Peptidoglycan binding-like" evidence="1">
    <location>
        <begin position="191"/>
        <end position="246"/>
    </location>
</feature>
<feature type="domain" description="Endolysin-like" evidence="2">
    <location>
        <begin position="5"/>
        <end position="165"/>
    </location>
</feature>
<dbReference type="EMBL" id="JANGBO010000001">
    <property type="protein sequence ID" value="MCQ5060362.1"/>
    <property type="molecule type" value="Genomic_DNA"/>
</dbReference>
<dbReference type="Gene3D" id="1.10.101.10">
    <property type="entry name" value="PGBD-like superfamily/PGBD"/>
    <property type="match status" value="1"/>
</dbReference>
<organism evidence="3 4">
    <name type="scientific">Faecalibacillus intestinalis</name>
    <dbReference type="NCBI Taxonomy" id="1982626"/>
    <lineage>
        <taxon>Bacteria</taxon>
        <taxon>Bacillati</taxon>
        <taxon>Bacillota</taxon>
        <taxon>Erysipelotrichia</taxon>
        <taxon>Erysipelotrichales</taxon>
        <taxon>Coprobacillaceae</taxon>
        <taxon>Faecalibacillus</taxon>
    </lineage>
</organism>
<evidence type="ECO:0000259" key="1">
    <source>
        <dbReference type="Pfam" id="PF01471"/>
    </source>
</evidence>
<dbReference type="Pfam" id="PF25309">
    <property type="entry name" value="ELLD"/>
    <property type="match status" value="1"/>
</dbReference>
<dbReference type="InterPro" id="IPR057370">
    <property type="entry name" value="ELLD"/>
</dbReference>
<sequence>MSLIVGSARIDENDNLKNGKAGDQTGKEVSTQAYYTHKKGWYVFRPKSVAHANALALAMKQACNNNKIGYDQNERNGVIAQLKKYGSLDKIARATECDCSSLVRACIIQATGKDVGNITTANEASVLEASGLFEAKKNVIGEGMLYNGDILVTKTKGHTVIVVSGRARNTATTSNISTSKPKSYLSKGDKGNDVKTMQTMLIAVGYSCGSYGADGDFGSSSDKALRKFQEDYGLIVDGKYGAKSKAKLESVYNRKKSSKPLGTYKVTAKSGLYVREGAGTNYDIVPKNKLTKNAQEHAKSNGALRYGTHVTVKEWKNGFARIPSGWVSGDYLKKV</sequence>
<evidence type="ECO:0000259" key="2">
    <source>
        <dbReference type="Pfam" id="PF25309"/>
    </source>
</evidence>
<name>A0AAP2XMI1_9FIRM</name>
<dbReference type="RefSeq" id="WP_227351867.1">
    <property type="nucleotide sequence ID" value="NZ_JAJDKX010000003.1"/>
</dbReference>
<gene>
    <name evidence="3" type="ORF">NE542_00700</name>
</gene>
<reference evidence="3" key="1">
    <citation type="submission" date="2022-06" db="EMBL/GenBank/DDBJ databases">
        <title>Isolation of gut microbiota from human fecal samples.</title>
        <authorList>
            <person name="Pamer E.G."/>
            <person name="Barat B."/>
            <person name="Waligurski E."/>
            <person name="Medina S."/>
            <person name="Paddock L."/>
            <person name="Mostad J."/>
        </authorList>
    </citation>
    <scope>NUCLEOTIDE SEQUENCE</scope>
    <source>
        <strain evidence="3">DFI.6.24</strain>
    </source>
</reference>
<dbReference type="Pfam" id="PF01471">
    <property type="entry name" value="PG_binding_1"/>
    <property type="match status" value="1"/>
</dbReference>
<dbReference type="InterPro" id="IPR036365">
    <property type="entry name" value="PGBD-like_sf"/>
</dbReference>
<dbReference type="Gene3D" id="2.30.30.40">
    <property type="entry name" value="SH3 Domains"/>
    <property type="match status" value="1"/>
</dbReference>
<accession>A0AAP2XMI1</accession>